<dbReference type="CDD" id="cd12108">
    <property type="entry name" value="Hr-like"/>
    <property type="match status" value="1"/>
</dbReference>
<dbReference type="RefSeq" id="WP_014150961.1">
    <property type="nucleotide sequence ID" value="NC_016113.1"/>
</dbReference>
<dbReference type="Pfam" id="PF01814">
    <property type="entry name" value="Hemerythrin"/>
    <property type="match status" value="1"/>
</dbReference>
<evidence type="ECO:0000259" key="2">
    <source>
        <dbReference type="Pfam" id="PF01814"/>
    </source>
</evidence>
<organism evidence="3 4">
    <name type="scientific">Streptantibioticus cattleyicolor (strain ATCC 35852 / DSM 46488 / JCM 4925 / NBRC 14057 / NRRL 8057)</name>
    <name type="common">Streptomyces cattleya</name>
    <dbReference type="NCBI Taxonomy" id="1003195"/>
    <lineage>
        <taxon>Bacteria</taxon>
        <taxon>Bacillati</taxon>
        <taxon>Actinomycetota</taxon>
        <taxon>Actinomycetes</taxon>
        <taxon>Kitasatosporales</taxon>
        <taxon>Streptomycetaceae</taxon>
        <taxon>Streptantibioticus</taxon>
    </lineage>
</organism>
<dbReference type="PANTHER" id="PTHR35585">
    <property type="entry name" value="HHE DOMAIN PROTEIN (AFU_ORTHOLOGUE AFUA_4G00730)"/>
    <property type="match status" value="1"/>
</dbReference>
<keyword evidence="4" id="KW-1185">Reference proteome</keyword>
<evidence type="ECO:0000313" key="4">
    <source>
        <dbReference type="Proteomes" id="UP000007842"/>
    </source>
</evidence>
<dbReference type="HOGENOM" id="CLU_079417_2_2_11"/>
<dbReference type="PATRIC" id="fig|1003195.11.peg.487"/>
<dbReference type="EMBL" id="CP003229">
    <property type="protein sequence ID" value="AEW99429.1"/>
    <property type="molecule type" value="Genomic_DNA"/>
</dbReference>
<feature type="compositionally biased region" description="Basic and acidic residues" evidence="1">
    <location>
        <begin position="175"/>
        <end position="187"/>
    </location>
</feature>
<keyword evidence="3" id="KW-0614">Plasmid</keyword>
<evidence type="ECO:0000313" key="3">
    <source>
        <dbReference type="EMBL" id="AEW99429.1"/>
    </source>
</evidence>
<accession>F8JM50</accession>
<dbReference type="InterPro" id="IPR012312">
    <property type="entry name" value="Hemerythrin-like"/>
</dbReference>
<feature type="region of interest" description="Disordered" evidence="1">
    <location>
        <begin position="141"/>
        <end position="187"/>
    </location>
</feature>
<name>F8JM50_STREN</name>
<reference evidence="4" key="1">
    <citation type="submission" date="2011-12" db="EMBL/GenBank/DDBJ databases">
        <title>Complete genome sequence of Streptomyces cattleya strain DSM 46488.</title>
        <authorList>
            <person name="Ou H.-Y."/>
            <person name="Li P."/>
            <person name="Zhao C."/>
            <person name="O'Hagan D."/>
            <person name="Deng Z."/>
        </authorList>
    </citation>
    <scope>NUCLEOTIDE SEQUENCE [LARGE SCALE GENOMIC DNA]</scope>
    <source>
        <strain evidence="4">ATCC 35852 / DSM 46488 / JCM 4925 / NBRC 14057 / NRRL 8057</strain>
        <plasmid evidence="4">Plasmid pSCATT</plasmid>
    </source>
</reference>
<geneLocation type="plasmid" evidence="3 4">
    <name>pSCATT</name>
</geneLocation>
<dbReference type="AlphaFoldDB" id="F8JM50"/>
<dbReference type="KEGG" id="sct:SCAT_p0506"/>
<feature type="compositionally biased region" description="Pro residues" evidence="1">
    <location>
        <begin position="152"/>
        <end position="161"/>
    </location>
</feature>
<dbReference type="OrthoDB" id="9793637at2"/>
<dbReference type="PANTHER" id="PTHR35585:SF1">
    <property type="entry name" value="HHE DOMAIN PROTEIN (AFU_ORTHOLOGUE AFUA_4G00730)"/>
    <property type="match status" value="1"/>
</dbReference>
<evidence type="ECO:0000256" key="1">
    <source>
        <dbReference type="SAM" id="MobiDB-lite"/>
    </source>
</evidence>
<dbReference type="Gene3D" id="1.20.120.520">
    <property type="entry name" value="nmb1532 protein domain like"/>
    <property type="match status" value="1"/>
</dbReference>
<dbReference type="KEGG" id="scy:SCATT_p12360"/>
<proteinExistence type="predicted"/>
<feature type="domain" description="Hemerythrin-like" evidence="2">
    <location>
        <begin position="8"/>
        <end position="126"/>
    </location>
</feature>
<protein>
    <recommendedName>
        <fullName evidence="2">Hemerythrin-like domain-containing protein</fullName>
    </recommendedName>
</protein>
<dbReference type="Proteomes" id="UP000007842">
    <property type="component" value="Plasmid pSCATT"/>
</dbReference>
<accession>G8XF86</accession>
<gene>
    <name evidence="3" type="ordered locus">SCATT_p12360</name>
</gene>
<sequence length="187" mass="20681">MGRERADVIAELSADHRGVQRLFDRIRSAAPGSAERGDLVAEVTVELVRHSEAEREYLYPAVRERVVGGAALADKELADHARVERVLDALTHREPDDPDFDELLLTLVTEVTEHATDEEQRLFPKLLAVCPPGTLRELGEKVRSAKRTAPTRPHPGAPDTPPVNKLVAPGTAVSDRLRDLLGRRGRR</sequence>